<keyword evidence="5 13" id="KW-0548">Nucleotidyltransferase</keyword>
<accession>A0ABR0S1B9</accession>
<comment type="catalytic activity">
    <reaction evidence="10">
        <text>a 5'-end diphospho-ribonucleoside in mRNA + GTP + H(+) = a 5'-end (5'-triphosphoguanosine)-ribonucleoside in mRNA + diphosphate</text>
        <dbReference type="Rhea" id="RHEA:67012"/>
        <dbReference type="Rhea" id="RHEA-COMP:17165"/>
        <dbReference type="Rhea" id="RHEA-COMP:17166"/>
        <dbReference type="ChEBI" id="CHEBI:15378"/>
        <dbReference type="ChEBI" id="CHEBI:33019"/>
        <dbReference type="ChEBI" id="CHEBI:37565"/>
        <dbReference type="ChEBI" id="CHEBI:167616"/>
        <dbReference type="ChEBI" id="CHEBI:167617"/>
        <dbReference type="EC" id="2.7.7.50"/>
    </reaction>
    <physiologicalReaction direction="left-to-right" evidence="10">
        <dbReference type="Rhea" id="RHEA:67013"/>
    </physiologicalReaction>
</comment>
<name>A0ABR0S1B9_9EURO</name>
<evidence type="ECO:0000256" key="10">
    <source>
        <dbReference type="ARBA" id="ARBA00044624"/>
    </source>
</evidence>
<evidence type="ECO:0000256" key="9">
    <source>
        <dbReference type="ARBA" id="ARBA00023242"/>
    </source>
</evidence>
<evidence type="ECO:0000256" key="2">
    <source>
        <dbReference type="ARBA" id="ARBA00012475"/>
    </source>
</evidence>
<dbReference type="SUPFAM" id="SSF56091">
    <property type="entry name" value="DNA ligase/mRNA capping enzyme, catalytic domain"/>
    <property type="match status" value="1"/>
</dbReference>
<dbReference type="Pfam" id="PF01331">
    <property type="entry name" value="mRNA_cap_enzyme"/>
    <property type="match status" value="1"/>
</dbReference>
<dbReference type="InterPro" id="IPR001339">
    <property type="entry name" value="mRNA_cap_enzyme_adenylation"/>
</dbReference>
<dbReference type="GO" id="GO:0004484">
    <property type="term" value="F:mRNA guanylyltransferase activity"/>
    <property type="evidence" value="ECO:0007669"/>
    <property type="project" value="UniProtKB-EC"/>
</dbReference>
<proteinExistence type="predicted"/>
<evidence type="ECO:0000256" key="8">
    <source>
        <dbReference type="ARBA" id="ARBA00023134"/>
    </source>
</evidence>
<evidence type="ECO:0000313" key="14">
    <source>
        <dbReference type="Proteomes" id="UP001334248"/>
    </source>
</evidence>
<keyword evidence="4 13" id="KW-0808">Transferase</keyword>
<gene>
    <name evidence="13" type="primary">CEG1</name>
    <name evidence="13" type="ORF">PMZ80_000810</name>
</gene>
<evidence type="ECO:0000256" key="3">
    <source>
        <dbReference type="ARBA" id="ARBA00022664"/>
    </source>
</evidence>
<organism evidence="13 14">
    <name type="scientific">Knufia obscura</name>
    <dbReference type="NCBI Taxonomy" id="1635080"/>
    <lineage>
        <taxon>Eukaryota</taxon>
        <taxon>Fungi</taxon>
        <taxon>Dikarya</taxon>
        <taxon>Ascomycota</taxon>
        <taxon>Pezizomycotina</taxon>
        <taxon>Eurotiomycetes</taxon>
        <taxon>Chaetothyriomycetidae</taxon>
        <taxon>Chaetothyriales</taxon>
        <taxon>Trichomeriaceae</taxon>
        <taxon>Knufia</taxon>
    </lineage>
</organism>
<protein>
    <recommendedName>
        <fullName evidence="2">mRNA guanylyltransferase</fullName>
        <ecNumber evidence="2">2.7.7.50</ecNumber>
    </recommendedName>
</protein>
<dbReference type="SUPFAM" id="SSF50249">
    <property type="entry name" value="Nucleic acid-binding proteins"/>
    <property type="match status" value="1"/>
</dbReference>
<keyword evidence="8" id="KW-0342">GTP-binding</keyword>
<sequence length="415" mass="48070">MDGRPLSIIEKVGGVWAGDDLELIFQQEVANLLQRGNPRHFPGAQPVSFAKQHIQELKTQDYFVCEKTDGIRYLMYLTSDNVPTDPSNPAAPTKRVPVVYLIDRKNKYYYVPNLRFPHQDNPHNNFHVDTILDGELVEDRYPDGSSTIKFLVFDLLVIDGKDLRERTLDKRLGYLKQFILHPYKNWLKEFPAERHKQAFILEDKKTEFSYSLATMFHEIIPQVKQLHGNDGLIFTCKGTKYESGTDPHILKWKPPEENTVDFLMHITWQHTSDGGLPGEEDIDYDEMPADIGLYIYHGRDMDYSRVGSLYLTPDEWEMLKAEDEPLQDAIVECFLEDTGAVNGHSSNGNQVNGHGDKRWRYHRRRDDKNEANHVSTFDSVKISIEDHITQQDLLDHADEIRTAWKARDAKRQSRA</sequence>
<comment type="subcellular location">
    <subcellularLocation>
        <location evidence="1">Nucleus</location>
    </subcellularLocation>
</comment>
<evidence type="ECO:0000256" key="1">
    <source>
        <dbReference type="ARBA" id="ARBA00004123"/>
    </source>
</evidence>
<evidence type="ECO:0000256" key="7">
    <source>
        <dbReference type="ARBA" id="ARBA00023042"/>
    </source>
</evidence>
<keyword evidence="3" id="KW-0507">mRNA processing</keyword>
<evidence type="ECO:0000256" key="4">
    <source>
        <dbReference type="ARBA" id="ARBA00022679"/>
    </source>
</evidence>
<comment type="caution">
    <text evidence="13">The sequence shown here is derived from an EMBL/GenBank/DDBJ whole genome shotgun (WGS) entry which is preliminary data.</text>
</comment>
<evidence type="ECO:0000313" key="13">
    <source>
        <dbReference type="EMBL" id="KAK5946667.1"/>
    </source>
</evidence>
<dbReference type="GeneID" id="89994259"/>
<dbReference type="Pfam" id="PF03919">
    <property type="entry name" value="mRNA_cap_C"/>
    <property type="match status" value="1"/>
</dbReference>
<feature type="domain" description="mRNA capping enzyme adenylation" evidence="11">
    <location>
        <begin position="45"/>
        <end position="253"/>
    </location>
</feature>
<dbReference type="Proteomes" id="UP001334248">
    <property type="component" value="Unassembled WGS sequence"/>
</dbReference>
<dbReference type="InterPro" id="IPR051029">
    <property type="entry name" value="mRNA_Capping_Enz/RNA_Phosphat"/>
</dbReference>
<dbReference type="InterPro" id="IPR012340">
    <property type="entry name" value="NA-bd_OB-fold"/>
</dbReference>
<dbReference type="Gene3D" id="2.40.50.140">
    <property type="entry name" value="Nucleic acid-binding proteins"/>
    <property type="match status" value="1"/>
</dbReference>
<keyword evidence="14" id="KW-1185">Reference proteome</keyword>
<feature type="domain" description="mRNA capping enzyme C-terminal" evidence="12">
    <location>
        <begin position="257"/>
        <end position="394"/>
    </location>
</feature>
<dbReference type="PANTHER" id="PTHR10367:SF17">
    <property type="entry name" value="MRNA-CAPPING ENZYME"/>
    <property type="match status" value="1"/>
</dbReference>
<dbReference type="CDD" id="cd07895">
    <property type="entry name" value="Adenylation_mRNA_capping"/>
    <property type="match status" value="1"/>
</dbReference>
<keyword evidence="7" id="KW-0506">mRNA capping</keyword>
<keyword evidence="6" id="KW-0547">Nucleotide-binding</keyword>
<evidence type="ECO:0000259" key="12">
    <source>
        <dbReference type="Pfam" id="PF03919"/>
    </source>
</evidence>
<keyword evidence="9" id="KW-0539">Nucleus</keyword>
<evidence type="ECO:0000256" key="5">
    <source>
        <dbReference type="ARBA" id="ARBA00022695"/>
    </source>
</evidence>
<evidence type="ECO:0000256" key="6">
    <source>
        <dbReference type="ARBA" id="ARBA00022741"/>
    </source>
</evidence>
<evidence type="ECO:0000259" key="11">
    <source>
        <dbReference type="Pfam" id="PF01331"/>
    </source>
</evidence>
<dbReference type="InterPro" id="IPR013846">
    <property type="entry name" value="mRNA_cap_enzyme_C"/>
</dbReference>
<dbReference type="Gene3D" id="3.30.470.30">
    <property type="entry name" value="DNA ligase/mRNA capping enzyme"/>
    <property type="match status" value="1"/>
</dbReference>
<reference evidence="13 14" key="1">
    <citation type="journal article" date="2023" name="Res Sq">
        <title>Genomic and morphological characterization of Knufia obscura isolated from the Mars 2020 spacecraft assembly facility.</title>
        <authorList>
            <person name="Chander A.M."/>
            <person name="Teixeira M.M."/>
            <person name="Singh N.K."/>
            <person name="Williams M.P."/>
            <person name="Parker C.W."/>
            <person name="Leo P."/>
            <person name="Stajich J.E."/>
            <person name="Torok T."/>
            <person name="Tighe S."/>
            <person name="Mason C.E."/>
            <person name="Venkateswaran K."/>
        </authorList>
    </citation>
    <scope>NUCLEOTIDE SEQUENCE [LARGE SCALE GENOMIC DNA]</scope>
    <source>
        <strain evidence="13 14">CCFEE 5817</strain>
    </source>
</reference>
<dbReference type="RefSeq" id="XP_064734757.1">
    <property type="nucleotide sequence ID" value="XM_064869260.1"/>
</dbReference>
<dbReference type="EMBL" id="JAVHJV010000001">
    <property type="protein sequence ID" value="KAK5946667.1"/>
    <property type="molecule type" value="Genomic_DNA"/>
</dbReference>
<dbReference type="PANTHER" id="PTHR10367">
    <property type="entry name" value="MRNA-CAPPING ENZYME"/>
    <property type="match status" value="1"/>
</dbReference>
<dbReference type="EC" id="2.7.7.50" evidence="2"/>